<dbReference type="InterPro" id="IPR000748">
    <property type="entry name" value="PsdUridine_synth_RsuA/RluB/E/F"/>
</dbReference>
<evidence type="ECO:0000256" key="4">
    <source>
        <dbReference type="RuleBase" id="RU003887"/>
    </source>
</evidence>
<evidence type="ECO:0000313" key="6">
    <source>
        <dbReference type="EMBL" id="BCZ46047.1"/>
    </source>
</evidence>
<dbReference type="EMBL" id="AP024849">
    <property type="protein sequence ID" value="BCZ46047.1"/>
    <property type="molecule type" value="Genomic_DNA"/>
</dbReference>
<dbReference type="InterPro" id="IPR020103">
    <property type="entry name" value="PsdUridine_synth_cat_dom_sf"/>
</dbReference>
<dbReference type="Proteomes" id="UP000824633">
    <property type="component" value="Chromosome"/>
</dbReference>
<protein>
    <recommendedName>
        <fullName evidence="4">Pseudouridine synthase</fullName>
        <ecNumber evidence="4">5.4.99.-</ecNumber>
    </recommendedName>
</protein>
<keyword evidence="2 4" id="KW-0413">Isomerase</keyword>
<evidence type="ECO:0000256" key="2">
    <source>
        <dbReference type="ARBA" id="ARBA00023235"/>
    </source>
</evidence>
<dbReference type="SUPFAM" id="SSF55174">
    <property type="entry name" value="Alpha-L RNA-binding motif"/>
    <property type="match status" value="1"/>
</dbReference>
<comment type="similarity">
    <text evidence="1 4">Belongs to the pseudouridine synthase RsuA family.</text>
</comment>
<proteinExistence type="inferred from homology"/>
<gene>
    <name evidence="6" type="ORF">psyc5s11_21140</name>
</gene>
<dbReference type="Pfam" id="PF00849">
    <property type="entry name" value="PseudoU_synth_2"/>
    <property type="match status" value="1"/>
</dbReference>
<name>A0ABN6IVI6_9CLOT</name>
<evidence type="ECO:0000256" key="1">
    <source>
        <dbReference type="ARBA" id="ARBA00008348"/>
    </source>
</evidence>
<dbReference type="PANTHER" id="PTHR47683:SF2">
    <property type="entry name" value="RNA-BINDING S4 DOMAIN-CONTAINING PROTEIN"/>
    <property type="match status" value="1"/>
</dbReference>
<dbReference type="InterPro" id="IPR018496">
    <property type="entry name" value="PsdUridine_synth_RsuA/RluB_CS"/>
</dbReference>
<accession>A0ABN6IVI6</accession>
<dbReference type="InterPro" id="IPR042092">
    <property type="entry name" value="PsdUridine_s_RsuA/RluB/E/F_cat"/>
</dbReference>
<dbReference type="Gene3D" id="3.10.290.10">
    <property type="entry name" value="RNA-binding S4 domain"/>
    <property type="match status" value="1"/>
</dbReference>
<dbReference type="PROSITE" id="PS01149">
    <property type="entry name" value="PSI_RSU"/>
    <property type="match status" value="1"/>
</dbReference>
<dbReference type="PANTHER" id="PTHR47683">
    <property type="entry name" value="PSEUDOURIDINE SYNTHASE FAMILY PROTEIN-RELATED"/>
    <property type="match status" value="1"/>
</dbReference>
<sequence>MRINKLFSNYGICSRKETNSLIEEKRVKVNGEFCVLGQWVEADTDEILLDDKPILMRNKVYIALNKPVGITCTAENKVKDNIIDFMKYPQYIFPVGRLDKESQGLIIMTNDGELANEILESENLHEKEYIVRVDKIFDDEFIKQMATGVEISGNESSGIKRISDTLGVCKLENDKEVELSKENFDKLNKVQLTDLKQNKISKKNTLKTRPCEVFRVNENTFKIILTQGLNKQIRKMSGALGYKVIKLERIRIMNISTSGIEAGKWRGLYEEEVIELKARVATKDKER</sequence>
<dbReference type="InterPro" id="IPR020094">
    <property type="entry name" value="TruA/RsuA/RluB/E/F_N"/>
</dbReference>
<dbReference type="SUPFAM" id="SSF55120">
    <property type="entry name" value="Pseudouridine synthase"/>
    <property type="match status" value="1"/>
</dbReference>
<dbReference type="Gene3D" id="3.30.70.580">
    <property type="entry name" value="Pseudouridine synthase I, catalytic domain, N-terminal subdomain"/>
    <property type="match status" value="1"/>
</dbReference>
<dbReference type="InterPro" id="IPR050343">
    <property type="entry name" value="RsuA_PseudoU_synthase"/>
</dbReference>
<organism evidence="6 7">
    <name type="scientific">Clostridium gelidum</name>
    <dbReference type="NCBI Taxonomy" id="704125"/>
    <lineage>
        <taxon>Bacteria</taxon>
        <taxon>Bacillati</taxon>
        <taxon>Bacillota</taxon>
        <taxon>Clostridia</taxon>
        <taxon>Eubacteriales</taxon>
        <taxon>Clostridiaceae</taxon>
        <taxon>Clostridium</taxon>
    </lineage>
</organism>
<dbReference type="Gene3D" id="3.30.70.1560">
    <property type="entry name" value="Alpha-L RNA-binding motif"/>
    <property type="match status" value="1"/>
</dbReference>
<dbReference type="InterPro" id="IPR006145">
    <property type="entry name" value="PsdUridine_synth_RsuA/RluA"/>
</dbReference>
<feature type="domain" description="Pseudouridine synthase RsuA/RluA-like" evidence="5">
    <location>
        <begin position="61"/>
        <end position="236"/>
    </location>
</feature>
<keyword evidence="7" id="KW-1185">Reference proteome</keyword>
<reference evidence="7" key="1">
    <citation type="submission" date="2021-07" db="EMBL/GenBank/DDBJ databases">
        <title>Complete genome sequencing of a Clostridium isolate.</title>
        <authorList>
            <person name="Ueki A."/>
            <person name="Tonouchi A."/>
        </authorList>
    </citation>
    <scope>NUCLEOTIDE SEQUENCE [LARGE SCALE GENOMIC DNA]</scope>
    <source>
        <strain evidence="7">C5S11</strain>
    </source>
</reference>
<dbReference type="PROSITE" id="PS50889">
    <property type="entry name" value="S4"/>
    <property type="match status" value="1"/>
</dbReference>
<dbReference type="NCBIfam" id="TIGR00093">
    <property type="entry name" value="pseudouridine synthase"/>
    <property type="match status" value="1"/>
</dbReference>
<evidence type="ECO:0000313" key="7">
    <source>
        <dbReference type="Proteomes" id="UP000824633"/>
    </source>
</evidence>
<keyword evidence="3" id="KW-0694">RNA-binding</keyword>
<dbReference type="EC" id="5.4.99.-" evidence="4"/>
<evidence type="ECO:0000259" key="5">
    <source>
        <dbReference type="Pfam" id="PF00849"/>
    </source>
</evidence>
<evidence type="ECO:0000256" key="3">
    <source>
        <dbReference type="PROSITE-ProRule" id="PRU00182"/>
    </source>
</evidence>
<dbReference type="RefSeq" id="WP_224037573.1">
    <property type="nucleotide sequence ID" value="NZ_AP024849.1"/>
</dbReference>
<dbReference type="InterPro" id="IPR036986">
    <property type="entry name" value="S4_RNA-bd_sf"/>
</dbReference>